<keyword evidence="3" id="KW-1003">Cell membrane</keyword>
<dbReference type="InterPro" id="IPR018076">
    <property type="entry name" value="T2SS_GspF_dom"/>
</dbReference>
<dbReference type="Gene3D" id="1.20.81.30">
    <property type="entry name" value="Type II secretion system (T2SS), domain F"/>
    <property type="match status" value="1"/>
</dbReference>
<feature type="domain" description="Type II secretion system protein GspF" evidence="8">
    <location>
        <begin position="7"/>
        <end position="57"/>
    </location>
</feature>
<name>A0ABR8QJH1_9BACI</name>
<evidence type="ECO:0000256" key="7">
    <source>
        <dbReference type="SAM" id="Phobius"/>
    </source>
</evidence>
<comment type="subcellular location">
    <subcellularLocation>
        <location evidence="1">Cell membrane</location>
        <topology evidence="1">Multi-pass membrane protein</topology>
    </subcellularLocation>
</comment>
<gene>
    <name evidence="9" type="ORF">H9655_01415</name>
</gene>
<dbReference type="EMBL" id="JACSQT010000001">
    <property type="protein sequence ID" value="MBD7935673.1"/>
    <property type="molecule type" value="Genomic_DNA"/>
</dbReference>
<evidence type="ECO:0000256" key="3">
    <source>
        <dbReference type="ARBA" id="ARBA00022475"/>
    </source>
</evidence>
<keyword evidence="6 7" id="KW-0472">Membrane</keyword>
<dbReference type="InterPro" id="IPR042094">
    <property type="entry name" value="T2SS_GspF_sf"/>
</dbReference>
<dbReference type="InterPro" id="IPR003004">
    <property type="entry name" value="GspF/PilC"/>
</dbReference>
<evidence type="ECO:0000256" key="5">
    <source>
        <dbReference type="ARBA" id="ARBA00022989"/>
    </source>
</evidence>
<evidence type="ECO:0000313" key="10">
    <source>
        <dbReference type="Proteomes" id="UP000657931"/>
    </source>
</evidence>
<dbReference type="PANTHER" id="PTHR30012">
    <property type="entry name" value="GENERAL SECRETION PATHWAY PROTEIN"/>
    <property type="match status" value="1"/>
</dbReference>
<dbReference type="PANTHER" id="PTHR30012:SF0">
    <property type="entry name" value="TYPE II SECRETION SYSTEM PROTEIN F-RELATED"/>
    <property type="match status" value="1"/>
</dbReference>
<comment type="caution">
    <text evidence="9">The sequence shown here is derived from an EMBL/GenBank/DDBJ whole genome shotgun (WGS) entry which is preliminary data.</text>
</comment>
<dbReference type="Pfam" id="PF00482">
    <property type="entry name" value="T2SSF"/>
    <property type="match status" value="1"/>
</dbReference>
<evidence type="ECO:0000259" key="8">
    <source>
        <dbReference type="Pfam" id="PF00482"/>
    </source>
</evidence>
<comment type="similarity">
    <text evidence="2">Belongs to the GSP F family.</text>
</comment>
<keyword evidence="5 7" id="KW-1133">Transmembrane helix</keyword>
<keyword evidence="4 7" id="KW-0812">Transmembrane</keyword>
<proteinExistence type="inferred from homology"/>
<evidence type="ECO:0000256" key="2">
    <source>
        <dbReference type="ARBA" id="ARBA00005745"/>
    </source>
</evidence>
<evidence type="ECO:0000256" key="6">
    <source>
        <dbReference type="ARBA" id="ARBA00023136"/>
    </source>
</evidence>
<sequence length="60" mass="6735">MYLRQSAALLPAGEAGGMLDDVVHWLADYYEKQTQLKNKFFSALTYPIVVSVIATFVCCF</sequence>
<keyword evidence="10" id="KW-1185">Reference proteome</keyword>
<dbReference type="Proteomes" id="UP000657931">
    <property type="component" value="Unassembled WGS sequence"/>
</dbReference>
<evidence type="ECO:0000256" key="1">
    <source>
        <dbReference type="ARBA" id="ARBA00004651"/>
    </source>
</evidence>
<reference evidence="9 10" key="1">
    <citation type="submission" date="2020-08" db="EMBL/GenBank/DDBJ databases">
        <title>A Genomic Blueprint of the Chicken Gut Microbiome.</title>
        <authorList>
            <person name="Gilroy R."/>
            <person name="Ravi A."/>
            <person name="Getino M."/>
            <person name="Pursley I."/>
            <person name="Horton D.L."/>
            <person name="Alikhan N.-F."/>
            <person name="Baker D."/>
            <person name="Gharbi K."/>
            <person name="Hall N."/>
            <person name="Watson M."/>
            <person name="Adriaenssens E.M."/>
            <person name="Foster-Nyarko E."/>
            <person name="Jarju S."/>
            <person name="Secka A."/>
            <person name="Antonio M."/>
            <person name="Oren A."/>
            <person name="Chaudhuri R."/>
            <person name="La Ragione R.M."/>
            <person name="Hildebrand F."/>
            <person name="Pallen M.J."/>
        </authorList>
    </citation>
    <scope>NUCLEOTIDE SEQUENCE [LARGE SCALE GENOMIC DNA]</scope>
    <source>
        <strain evidence="9 10">Sa5YUA1</strain>
    </source>
</reference>
<protein>
    <submittedName>
        <fullName evidence="9">Type II secretion system F family protein</fullName>
    </submittedName>
</protein>
<evidence type="ECO:0000256" key="4">
    <source>
        <dbReference type="ARBA" id="ARBA00022692"/>
    </source>
</evidence>
<accession>A0ABR8QJH1</accession>
<feature type="transmembrane region" description="Helical" evidence="7">
    <location>
        <begin position="40"/>
        <end position="59"/>
    </location>
</feature>
<evidence type="ECO:0000313" key="9">
    <source>
        <dbReference type="EMBL" id="MBD7935673.1"/>
    </source>
</evidence>
<dbReference type="RefSeq" id="WP_191810188.1">
    <property type="nucleotide sequence ID" value="NZ_JACSQT010000001.1"/>
</dbReference>
<organism evidence="9 10">
    <name type="scientific">Cytobacillus stercorigallinarum</name>
    <dbReference type="NCBI Taxonomy" id="2762240"/>
    <lineage>
        <taxon>Bacteria</taxon>
        <taxon>Bacillati</taxon>
        <taxon>Bacillota</taxon>
        <taxon>Bacilli</taxon>
        <taxon>Bacillales</taxon>
        <taxon>Bacillaceae</taxon>
        <taxon>Cytobacillus</taxon>
    </lineage>
</organism>